<dbReference type="InterPro" id="IPR044505">
    <property type="entry name" value="GlgX_Isoamylase_N_E_set"/>
</dbReference>
<dbReference type="Proteomes" id="UP000000323">
    <property type="component" value="Chromosome 1"/>
</dbReference>
<comment type="similarity">
    <text evidence="1">Belongs to the glycosyl hydrolase 13 family.</text>
</comment>
<dbReference type="SMART" id="SM00642">
    <property type="entry name" value="Aamy"/>
    <property type="match status" value="1"/>
</dbReference>
<dbReference type="CAZy" id="GH13">
    <property type="family name" value="Glycoside Hydrolase Family 13"/>
</dbReference>
<dbReference type="PANTHER" id="PTHR43002">
    <property type="entry name" value="GLYCOGEN DEBRANCHING ENZYME"/>
    <property type="match status" value="1"/>
</dbReference>
<keyword evidence="3" id="KW-0326">Glycosidase</keyword>
<evidence type="ECO:0000259" key="4">
    <source>
        <dbReference type="SMART" id="SM00642"/>
    </source>
</evidence>
<dbReference type="InterPro" id="IPR017853">
    <property type="entry name" value="GH"/>
</dbReference>
<dbReference type="CDD" id="cd02856">
    <property type="entry name" value="E_set_GDE_Isoamylase_N"/>
    <property type="match status" value="1"/>
</dbReference>
<dbReference type="KEGG" id="ttr:Tter_0328"/>
<organism evidence="5 6">
    <name type="scientific">Thermobaculum terrenum (strain ATCC BAA-798 / CCMEE 7001 / YNP1)</name>
    <dbReference type="NCBI Taxonomy" id="525904"/>
    <lineage>
        <taxon>Bacteria</taxon>
        <taxon>Bacillati</taxon>
        <taxon>Chloroflexota</taxon>
        <taxon>Chloroflexia</taxon>
        <taxon>Candidatus Thermobaculales</taxon>
        <taxon>Candidatus Thermobaculaceae</taxon>
        <taxon>Thermobaculum</taxon>
    </lineage>
</organism>
<dbReference type="Gene3D" id="2.60.40.10">
    <property type="entry name" value="Immunoglobulins"/>
    <property type="match status" value="1"/>
</dbReference>
<dbReference type="InterPro" id="IPR013783">
    <property type="entry name" value="Ig-like_fold"/>
</dbReference>
<dbReference type="RefSeq" id="WP_012874285.1">
    <property type="nucleotide sequence ID" value="NC_013525.1"/>
</dbReference>
<dbReference type="SUPFAM" id="SSF51445">
    <property type="entry name" value="(Trans)glycosidases"/>
    <property type="match status" value="1"/>
</dbReference>
<evidence type="ECO:0000256" key="3">
    <source>
        <dbReference type="ARBA" id="ARBA00023295"/>
    </source>
</evidence>
<dbReference type="EMBL" id="CP001825">
    <property type="protein sequence ID" value="ACZ41250.1"/>
    <property type="molecule type" value="Genomic_DNA"/>
</dbReference>
<protein>
    <submittedName>
        <fullName evidence="5">Glycogen debranching enzyme GlgX</fullName>
    </submittedName>
</protein>
<feature type="domain" description="Glycosyl hydrolase family 13 catalytic" evidence="4">
    <location>
        <begin position="175"/>
        <end position="577"/>
    </location>
</feature>
<proteinExistence type="inferred from homology"/>
<evidence type="ECO:0000256" key="2">
    <source>
        <dbReference type="ARBA" id="ARBA00022801"/>
    </source>
</evidence>
<dbReference type="eggNOG" id="COG1523">
    <property type="taxonomic scope" value="Bacteria"/>
</dbReference>
<name>D1CE94_THET1</name>
<dbReference type="InterPro" id="IPR013780">
    <property type="entry name" value="Glyco_hydro_b"/>
</dbReference>
<dbReference type="OrthoDB" id="9761875at2"/>
<dbReference type="InterPro" id="IPR004193">
    <property type="entry name" value="Glyco_hydro_13_N"/>
</dbReference>
<dbReference type="Gene3D" id="3.20.20.80">
    <property type="entry name" value="Glycosidases"/>
    <property type="match status" value="1"/>
</dbReference>
<evidence type="ECO:0000313" key="5">
    <source>
        <dbReference type="EMBL" id="ACZ41250.1"/>
    </source>
</evidence>
<evidence type="ECO:0000313" key="6">
    <source>
        <dbReference type="Proteomes" id="UP000000323"/>
    </source>
</evidence>
<dbReference type="InterPro" id="IPR014756">
    <property type="entry name" value="Ig_E-set"/>
</dbReference>
<accession>D1CE94</accession>
<dbReference type="HOGENOM" id="CLU_011725_1_1_0"/>
<keyword evidence="2" id="KW-0378">Hydrolase</keyword>
<dbReference type="CAZy" id="CBM48">
    <property type="family name" value="Carbohydrate-Binding Module Family 48"/>
</dbReference>
<evidence type="ECO:0000256" key="1">
    <source>
        <dbReference type="ARBA" id="ARBA00008061"/>
    </source>
</evidence>
<dbReference type="GO" id="GO:0005980">
    <property type="term" value="P:glycogen catabolic process"/>
    <property type="evidence" value="ECO:0007669"/>
    <property type="project" value="InterPro"/>
</dbReference>
<dbReference type="Gene3D" id="2.60.40.1180">
    <property type="entry name" value="Golgi alpha-mannosidase II"/>
    <property type="match status" value="1"/>
</dbReference>
<dbReference type="Pfam" id="PF02922">
    <property type="entry name" value="CBM_48"/>
    <property type="match status" value="1"/>
</dbReference>
<dbReference type="InterPro" id="IPR006047">
    <property type="entry name" value="GH13_cat_dom"/>
</dbReference>
<dbReference type="InterPro" id="IPR011837">
    <property type="entry name" value="Glycogen_debranch_GlgX"/>
</dbReference>
<dbReference type="SUPFAM" id="SSF51011">
    <property type="entry name" value="Glycosyl hydrolase domain"/>
    <property type="match status" value="1"/>
</dbReference>
<dbReference type="Pfam" id="PF00128">
    <property type="entry name" value="Alpha-amylase"/>
    <property type="match status" value="1"/>
</dbReference>
<dbReference type="NCBIfam" id="TIGR02100">
    <property type="entry name" value="glgX_debranch"/>
    <property type="match status" value="1"/>
</dbReference>
<dbReference type="Pfam" id="PF21331">
    <property type="entry name" value="Isoamylase_C"/>
    <property type="match status" value="1"/>
</dbReference>
<dbReference type="GO" id="GO:0004135">
    <property type="term" value="F:amylo-alpha-1,6-glucosidase activity"/>
    <property type="evidence" value="ECO:0007669"/>
    <property type="project" value="InterPro"/>
</dbReference>
<dbReference type="InterPro" id="IPR048644">
    <property type="entry name" value="Isoamylase_C"/>
</dbReference>
<keyword evidence="6" id="KW-1185">Reference proteome</keyword>
<dbReference type="STRING" id="525904.Tter_0328"/>
<dbReference type="AlphaFoldDB" id="D1CE94"/>
<dbReference type="SUPFAM" id="SSF81296">
    <property type="entry name" value="E set domains"/>
    <property type="match status" value="1"/>
</dbReference>
<reference evidence="6" key="1">
    <citation type="journal article" date="2010" name="Stand. Genomic Sci.">
        <title>Complete genome sequence of 'Thermobaculum terrenum' type strain (YNP1).</title>
        <authorList>
            <person name="Kiss H."/>
            <person name="Cleland D."/>
            <person name="Lapidus A."/>
            <person name="Lucas S."/>
            <person name="Glavina Del Rio T."/>
            <person name="Nolan M."/>
            <person name="Tice H."/>
            <person name="Han C."/>
            <person name="Goodwin L."/>
            <person name="Pitluck S."/>
            <person name="Liolios K."/>
            <person name="Ivanova N."/>
            <person name="Mavromatis K."/>
            <person name="Ovchinnikova G."/>
            <person name="Pati A."/>
            <person name="Chen A."/>
            <person name="Palaniappan K."/>
            <person name="Land M."/>
            <person name="Hauser L."/>
            <person name="Chang Y."/>
            <person name="Jeffries C."/>
            <person name="Lu M."/>
            <person name="Brettin T."/>
            <person name="Detter J."/>
            <person name="Goker M."/>
            <person name="Tindall B."/>
            <person name="Beck B."/>
            <person name="McDermott T."/>
            <person name="Woyke T."/>
            <person name="Bristow J."/>
            <person name="Eisen J."/>
            <person name="Markowitz V."/>
            <person name="Hugenholtz P."/>
            <person name="Kyrpides N."/>
            <person name="Klenk H."/>
            <person name="Cheng J."/>
        </authorList>
    </citation>
    <scope>NUCLEOTIDE SEQUENCE [LARGE SCALE GENOMIC DNA]</scope>
    <source>
        <strain evidence="6">ATCC BAA-798 / YNP1</strain>
    </source>
</reference>
<sequence>MNFTFCPGKPYPLGATWDGSGVNFALFSPGAEKVELCIFNNPFEEKESVRIPVTNKTNYIWHVYLPEARPGLLYGYRVYGPYDPARGLRFNHNKLLIDPYAKAIAGDIKWSDDVFGYRITGHDDQDLIASETDSSPYVPKSVVVDTSFTWGDDKRPNIPWKDTIIYELHVKGFTQLHPGLPENLRGTYAGLAHHEIIKYLKDLGVTAVELLPVHHFVRDRYLVEKGLTNYWGYNTIGFFAPDSAYSSSGFMGQQVHEFKTMVRKLHKAGIEVILDVVYNHTGEGNHFGPTLSFKGMANDRYYRLSPDSPRFYIDYTGTGNTLDTTEPYSLRLIMDSLRYWIQEMHVDGFRFDLAATLGREAHHFDKFGSFLDIISQDPVISQVKLIAEPWDLGEGGYQLGNFPEGWAEWNDRYRDNIRRFWRGDPGQVRELGWRLSGSSDIFASGGRGPNASINYVTSHDGFTMRDLVSYNSKHNEANGEGNKDGTDNNLSWNCGFEGETDNQAVLSLRRRQIRNFLTTLLVSQGTPMILHGDEVGRTQRGNNNAYCQDNETTWQPWDLEEWQRELLEWTKQVIAFRKAHPVLRRGEYYKGQIIEGYGTKDLTWLRPDGREMTEEDWLNQEIRAFGMLLSGASALECVDDNILVIFNASKRNITFYLPQPPSGLRWQLVLDTSNPRYQETLNRRVAKNYRLAPTSMAIFKYPIQSPRTES</sequence>
<gene>
    <name evidence="5" type="ordered locus">Tter_0328</name>
</gene>
<dbReference type="CDD" id="cd11326">
    <property type="entry name" value="AmyAc_Glg_debranch"/>
    <property type="match status" value="1"/>
</dbReference>